<feature type="region of interest" description="Disordered" evidence="1">
    <location>
        <begin position="71"/>
        <end position="108"/>
    </location>
</feature>
<dbReference type="AlphaFoldDB" id="C4J1B4"/>
<organism evidence="2">
    <name type="scientific">Zea mays</name>
    <name type="common">Maize</name>
    <dbReference type="NCBI Taxonomy" id="4577"/>
    <lineage>
        <taxon>Eukaryota</taxon>
        <taxon>Viridiplantae</taxon>
        <taxon>Streptophyta</taxon>
        <taxon>Embryophyta</taxon>
        <taxon>Tracheophyta</taxon>
        <taxon>Spermatophyta</taxon>
        <taxon>Magnoliopsida</taxon>
        <taxon>Liliopsida</taxon>
        <taxon>Poales</taxon>
        <taxon>Poaceae</taxon>
        <taxon>PACMAD clade</taxon>
        <taxon>Panicoideae</taxon>
        <taxon>Andropogonodae</taxon>
        <taxon>Andropogoneae</taxon>
        <taxon>Tripsacinae</taxon>
        <taxon>Zea</taxon>
    </lineage>
</organism>
<sequence>MSLGEVESMGTEPESLPSQASLIFFLNASSMGAASVSMKKHLQTPMLWPPPSIAIISSVLKPCLSNSSMSLGTAMSGPGRLSASSRLDTSESRRPRSTAYSGPPDSFTESRALTEMMSAHDTTLGHSFSSSVLISSITS</sequence>
<name>C4J1B4_MAIZE</name>
<dbReference type="EMBL" id="BT084611">
    <property type="protein sequence ID" value="ACR34964.1"/>
    <property type="molecule type" value="mRNA"/>
</dbReference>
<evidence type="ECO:0000313" key="2">
    <source>
        <dbReference type="EMBL" id="ACR34964.1"/>
    </source>
</evidence>
<reference evidence="2" key="1">
    <citation type="journal article" date="2009" name="PLoS Genet.">
        <title>Sequencing, mapping, and analysis of 27,455 maize full-length cDNAs.</title>
        <authorList>
            <person name="Soderlund C."/>
            <person name="Descour A."/>
            <person name="Kudrna D."/>
            <person name="Bomhoff M."/>
            <person name="Boyd L."/>
            <person name="Currie J."/>
            <person name="Angelova A."/>
            <person name="Collura K."/>
            <person name="Wissotski M."/>
            <person name="Ashley E."/>
            <person name="Morrow D."/>
            <person name="Fernandes J."/>
            <person name="Walbot V."/>
            <person name="Yu Y."/>
        </authorList>
    </citation>
    <scope>NUCLEOTIDE SEQUENCE</scope>
    <source>
        <strain evidence="2">B73</strain>
    </source>
</reference>
<reference evidence="2" key="2">
    <citation type="submission" date="2012-06" db="EMBL/GenBank/DDBJ databases">
        <authorList>
            <person name="Yu Y."/>
            <person name="Currie J."/>
            <person name="Lomeli R."/>
            <person name="Angelova A."/>
            <person name="Collura K."/>
            <person name="Wissotski M."/>
            <person name="Campos D."/>
            <person name="Kudrna D."/>
            <person name="Golser W."/>
            <person name="Ashely E."/>
            <person name="Descour A."/>
            <person name="Fernandes J."/>
            <person name="Soderlund C."/>
            <person name="Walbot V."/>
        </authorList>
    </citation>
    <scope>NUCLEOTIDE SEQUENCE</scope>
    <source>
        <strain evidence="2">B73</strain>
    </source>
</reference>
<accession>C4J1B4</accession>
<proteinExistence type="evidence at transcript level"/>
<evidence type="ECO:0000256" key="1">
    <source>
        <dbReference type="SAM" id="MobiDB-lite"/>
    </source>
</evidence>
<protein>
    <submittedName>
        <fullName evidence="2">Uncharacterized protein</fullName>
    </submittedName>
</protein>